<dbReference type="AlphaFoldDB" id="A0A284S2H1"/>
<evidence type="ECO:0000313" key="1">
    <source>
        <dbReference type="EMBL" id="SJL15174.1"/>
    </source>
</evidence>
<protein>
    <submittedName>
        <fullName evidence="1">Uncharacterized protein</fullName>
    </submittedName>
</protein>
<reference evidence="2" key="1">
    <citation type="journal article" date="2017" name="Nat. Ecol. Evol.">
        <title>Genome expansion and lineage-specific genetic innovations in the forest pathogenic fungi Armillaria.</title>
        <authorList>
            <person name="Sipos G."/>
            <person name="Prasanna A.N."/>
            <person name="Walter M.C."/>
            <person name="O'Connor E."/>
            <person name="Balint B."/>
            <person name="Krizsan K."/>
            <person name="Kiss B."/>
            <person name="Hess J."/>
            <person name="Varga T."/>
            <person name="Slot J."/>
            <person name="Riley R."/>
            <person name="Boka B."/>
            <person name="Rigling D."/>
            <person name="Barry K."/>
            <person name="Lee J."/>
            <person name="Mihaltcheva S."/>
            <person name="LaButti K."/>
            <person name="Lipzen A."/>
            <person name="Waldron R."/>
            <person name="Moloney N.M."/>
            <person name="Sperisen C."/>
            <person name="Kredics L."/>
            <person name="Vagvoelgyi C."/>
            <person name="Patrignani A."/>
            <person name="Fitzpatrick D."/>
            <person name="Nagy I."/>
            <person name="Doyle S."/>
            <person name="Anderson J.B."/>
            <person name="Grigoriev I.V."/>
            <person name="Gueldener U."/>
            <person name="Muensterkoetter M."/>
            <person name="Nagy L.G."/>
        </authorList>
    </citation>
    <scope>NUCLEOTIDE SEQUENCE [LARGE SCALE GENOMIC DNA]</scope>
    <source>
        <strain evidence="2">C18/9</strain>
    </source>
</reference>
<accession>A0A284S2H1</accession>
<evidence type="ECO:0000313" key="2">
    <source>
        <dbReference type="Proteomes" id="UP000219338"/>
    </source>
</evidence>
<gene>
    <name evidence="1" type="ORF">ARMOST_18660</name>
</gene>
<keyword evidence="2" id="KW-1185">Reference proteome</keyword>
<organism evidence="1 2">
    <name type="scientific">Armillaria ostoyae</name>
    <name type="common">Armillaria root rot fungus</name>
    <dbReference type="NCBI Taxonomy" id="47428"/>
    <lineage>
        <taxon>Eukaryota</taxon>
        <taxon>Fungi</taxon>
        <taxon>Dikarya</taxon>
        <taxon>Basidiomycota</taxon>
        <taxon>Agaricomycotina</taxon>
        <taxon>Agaricomycetes</taxon>
        <taxon>Agaricomycetidae</taxon>
        <taxon>Agaricales</taxon>
        <taxon>Marasmiineae</taxon>
        <taxon>Physalacriaceae</taxon>
        <taxon>Armillaria</taxon>
    </lineage>
</organism>
<proteinExistence type="predicted"/>
<dbReference type="EMBL" id="FUEG01000027">
    <property type="protein sequence ID" value="SJL15174.1"/>
    <property type="molecule type" value="Genomic_DNA"/>
</dbReference>
<name>A0A284S2H1_ARMOS</name>
<sequence>MAAFLRMKSGFLCSDRGKHILHSVFRALFLTLKERSNEMLQHFEALFFRSENVSAPAVNANLTSTAFSQPLTWYYFHLSR</sequence>
<dbReference type="Proteomes" id="UP000219338">
    <property type="component" value="Unassembled WGS sequence"/>
</dbReference>